<dbReference type="Pfam" id="PF04991">
    <property type="entry name" value="LicD"/>
    <property type="match status" value="1"/>
</dbReference>
<reference evidence="2 3" key="1">
    <citation type="submission" date="2024-04" db="EMBL/GenBank/DDBJ databases">
        <title>Human intestinal bacterial collection.</title>
        <authorList>
            <person name="Pauvert C."/>
            <person name="Hitch T.C.A."/>
            <person name="Clavel T."/>
        </authorList>
    </citation>
    <scope>NUCLEOTIDE SEQUENCE [LARGE SCALE GENOMIC DNA]</scope>
    <source>
        <strain evidence="2 3">CLA-AA-H145</strain>
    </source>
</reference>
<evidence type="ECO:0000259" key="1">
    <source>
        <dbReference type="Pfam" id="PF04991"/>
    </source>
</evidence>
<evidence type="ECO:0000313" key="3">
    <source>
        <dbReference type="Proteomes" id="UP001487296"/>
    </source>
</evidence>
<sequence>MSNQNTQASQTNQEATNGYVASAEMKEVQAIELDLLRRFLEYCQANNLRCWAEGGTLLGAVRHKGFIPWDDDVDLMMPREDYDRMCQTIGNKGIEAPYFLQTAYSDVDYHRGHAQFRRSDTTAIRPSDCFQPFNQGIFIDIFPLEAVPDDQEALHRAYRSALKTLKFLKAKNTHCISSGRLGLIFRKLKARHCVRRNGWLHYYEKADDEMRRLADLPGTRVGEVVNMGPKLQWDRSLFDETVWLPFENIKVPAPKDTDTVLRAVFGDNYMTPIQAPSMHGQVVFDTHRSYKEVLPEVRRQYRMSALTRLISKLTGKKK</sequence>
<proteinExistence type="predicted"/>
<protein>
    <submittedName>
        <fullName evidence="2">LicD family protein</fullName>
    </submittedName>
</protein>
<dbReference type="Proteomes" id="UP001487296">
    <property type="component" value="Unassembled WGS sequence"/>
</dbReference>
<dbReference type="InterPro" id="IPR007074">
    <property type="entry name" value="LicD/FKTN/FKRP_NTP_transf"/>
</dbReference>
<gene>
    <name evidence="2" type="ORF">AAAT34_04830</name>
</gene>
<feature type="domain" description="LicD/FKTN/FKRP nucleotidyltransferase" evidence="1">
    <location>
        <begin position="43"/>
        <end position="266"/>
    </location>
</feature>
<dbReference type="PANTHER" id="PTHR43404">
    <property type="entry name" value="LIPOPOLYSACCHARIDE CHOLINEPHOSPHOTRANSFERASE LICD"/>
    <property type="match status" value="1"/>
</dbReference>
<dbReference type="PANTHER" id="PTHR43404:SF2">
    <property type="entry name" value="LIPOPOLYSACCHARIDE CHOLINEPHOSPHOTRANSFERASE LICD"/>
    <property type="match status" value="1"/>
</dbReference>
<comment type="caution">
    <text evidence="2">The sequence shown here is derived from an EMBL/GenBank/DDBJ whole genome shotgun (WGS) entry which is preliminary data.</text>
</comment>
<dbReference type="InterPro" id="IPR052942">
    <property type="entry name" value="LPS_cholinephosphotransferase"/>
</dbReference>
<name>A0ABV1FPN7_9BACT</name>
<dbReference type="RefSeq" id="WP_215759495.1">
    <property type="nucleotide sequence ID" value="NZ_JAHKBE010000013.1"/>
</dbReference>
<evidence type="ECO:0000313" key="2">
    <source>
        <dbReference type="EMBL" id="MEQ2486380.1"/>
    </source>
</evidence>
<keyword evidence="3" id="KW-1185">Reference proteome</keyword>
<organism evidence="2 3">
    <name type="scientific">Hallella faecis</name>
    <dbReference type="NCBI Taxonomy" id="2841596"/>
    <lineage>
        <taxon>Bacteria</taxon>
        <taxon>Pseudomonadati</taxon>
        <taxon>Bacteroidota</taxon>
        <taxon>Bacteroidia</taxon>
        <taxon>Bacteroidales</taxon>
        <taxon>Prevotellaceae</taxon>
        <taxon>Hallella</taxon>
    </lineage>
</organism>
<accession>A0ABV1FPN7</accession>
<dbReference type="EMBL" id="JBBNFP010000012">
    <property type="protein sequence ID" value="MEQ2486380.1"/>
    <property type="molecule type" value="Genomic_DNA"/>
</dbReference>